<evidence type="ECO:0000256" key="1">
    <source>
        <dbReference type="SAM" id="MobiDB-lite"/>
    </source>
</evidence>
<feature type="compositionally biased region" description="Acidic residues" evidence="1">
    <location>
        <begin position="208"/>
        <end position="219"/>
    </location>
</feature>
<feature type="region of interest" description="Disordered" evidence="1">
    <location>
        <begin position="109"/>
        <end position="152"/>
    </location>
</feature>
<feature type="region of interest" description="Disordered" evidence="1">
    <location>
        <begin position="30"/>
        <end position="57"/>
    </location>
</feature>
<feature type="domain" description="PepSY" evidence="2">
    <location>
        <begin position="128"/>
        <end position="184"/>
    </location>
</feature>
<feature type="domain" description="PepSY" evidence="2">
    <location>
        <begin position="230"/>
        <end position="289"/>
    </location>
</feature>
<accession>A0A419UUD5</accession>
<dbReference type="Proteomes" id="UP000285120">
    <property type="component" value="Unassembled WGS sequence"/>
</dbReference>
<evidence type="ECO:0000313" key="3">
    <source>
        <dbReference type="EMBL" id="RKD68131.1"/>
    </source>
</evidence>
<dbReference type="OrthoDB" id="5361545at2"/>
<proteinExistence type="predicted"/>
<feature type="domain" description="PepSY" evidence="2">
    <location>
        <begin position="54"/>
        <end position="110"/>
    </location>
</feature>
<dbReference type="Gene3D" id="3.10.450.40">
    <property type="match status" value="3"/>
</dbReference>
<reference evidence="3 4" key="1">
    <citation type="submission" date="2018-09" db="EMBL/GenBank/DDBJ databases">
        <title>Genomic Encyclopedia of Archaeal and Bacterial Type Strains, Phase II (KMG-II): from individual species to whole genera.</title>
        <authorList>
            <person name="Goeker M."/>
        </authorList>
    </citation>
    <scope>NUCLEOTIDE SEQUENCE [LARGE SCALE GENOMIC DNA]</scope>
    <source>
        <strain evidence="3 4">DSM 17008</strain>
    </source>
</reference>
<dbReference type="EMBL" id="RAPK01000013">
    <property type="protein sequence ID" value="RKD68131.1"/>
    <property type="molecule type" value="Genomic_DNA"/>
</dbReference>
<evidence type="ECO:0000313" key="4">
    <source>
        <dbReference type="Proteomes" id="UP000285120"/>
    </source>
</evidence>
<feature type="compositionally biased region" description="Polar residues" evidence="1">
    <location>
        <begin position="116"/>
        <end position="128"/>
    </location>
</feature>
<organism evidence="3 4">
    <name type="scientific">Sinobaca qinghaiensis</name>
    <dbReference type="NCBI Taxonomy" id="342944"/>
    <lineage>
        <taxon>Bacteria</taxon>
        <taxon>Bacillati</taxon>
        <taxon>Bacillota</taxon>
        <taxon>Bacilli</taxon>
        <taxon>Bacillales</taxon>
        <taxon>Sporolactobacillaceae</taxon>
        <taxon>Sinobaca</taxon>
    </lineage>
</organism>
<dbReference type="InterPro" id="IPR025711">
    <property type="entry name" value="PepSY"/>
</dbReference>
<dbReference type="Pfam" id="PF03413">
    <property type="entry name" value="PepSY"/>
    <property type="match status" value="3"/>
</dbReference>
<sequence length="293" mass="32200">MKKFMIASACVIGLGGAAVGVNQFSASADDEVVGGVSQDQSESQEQNNTNSGLLSVEEISEIANQDYPGKIVDIDLESDDGVKKYDLDIIGEDYKYEVEYHAETGEFIKEDEKESLNSSNQKAESNLLSAEEINERANQDYPGTVTDVDLDSDDGVYKYDIDITGSEFEYELEYNAETGEFIKEDEKERVNGSENTGKTDDGAASNRDDDDNDDDDDERESASSTNGLAVSMDDAKTIAVKEVGNGASVKEIELDDDDGRMHYEMELYDNNNNEVDVDVDAETGDVMKVDYDD</sequence>
<dbReference type="AlphaFoldDB" id="A0A419UUD5"/>
<protein>
    <submittedName>
        <fullName evidence="3">Putative membrane protein YkoI</fullName>
    </submittedName>
</protein>
<feature type="compositionally biased region" description="Low complexity" evidence="1">
    <location>
        <begin position="33"/>
        <end position="52"/>
    </location>
</feature>
<feature type="region of interest" description="Disordered" evidence="1">
    <location>
        <begin position="179"/>
        <end position="233"/>
    </location>
</feature>
<name>A0A419UUD5_9BACL</name>
<gene>
    <name evidence="3" type="ORF">ATL39_3405</name>
</gene>
<feature type="compositionally biased region" description="Basic and acidic residues" evidence="1">
    <location>
        <begin position="180"/>
        <end position="201"/>
    </location>
</feature>
<evidence type="ECO:0000259" key="2">
    <source>
        <dbReference type="Pfam" id="PF03413"/>
    </source>
</evidence>
<keyword evidence="4" id="KW-1185">Reference proteome</keyword>
<dbReference type="RefSeq" id="WP_120194530.1">
    <property type="nucleotide sequence ID" value="NZ_RAPK01000013.1"/>
</dbReference>
<comment type="caution">
    <text evidence="3">The sequence shown here is derived from an EMBL/GenBank/DDBJ whole genome shotgun (WGS) entry which is preliminary data.</text>
</comment>